<gene>
    <name evidence="3" type="ORF">Bfra_000801</name>
</gene>
<feature type="domain" description="Manganese/iron superoxide dismutase C-terminal" evidence="2">
    <location>
        <begin position="162"/>
        <end position="218"/>
    </location>
</feature>
<keyword evidence="4" id="KW-1185">Reference proteome</keyword>
<protein>
    <submittedName>
        <fullName evidence="3">Putative superoxide dismutase protein</fullName>
    </submittedName>
</protein>
<proteinExistence type="predicted"/>
<dbReference type="SUPFAM" id="SSF46609">
    <property type="entry name" value="Fe,Mn superoxide dismutase (SOD), N-terminal domain"/>
    <property type="match status" value="2"/>
</dbReference>
<dbReference type="Pfam" id="PF02777">
    <property type="entry name" value="Sod_Fe_C"/>
    <property type="match status" value="2"/>
</dbReference>
<dbReference type="AlphaFoldDB" id="A0A8H6B3E3"/>
<dbReference type="GeneID" id="59254937"/>
<sequence>MFRSRFPRIGRSVQKNFFRSISQHVPPLKHDFTNGIPEFIGPQAFELSWTSYQKLMVDKLSDAIAVCERVLLSGNTNCVVPSQTAYPTTQLITAATFLTRQPVTDNFKGVPHLDGRQPKEIALMCARDPDQAATFNYASMAFNNNFFFNCLQPNPASEPVMSEKLRAAIENSFSSVDGLKREFVITASKMFGPGFVWLMKDRFDRLSLMTTYLAGSPFPGAHHRRQPKDMNTESESVTDFYRQKLAAPPVNTVGAHGHLSKERKPPGGIEVTPILCVNTWEHVWIADYGMGTDDVGGKKVYVENWWNVIDWSVVADLAALSGNSASKLERN</sequence>
<dbReference type="Proteomes" id="UP000531561">
    <property type="component" value="Unassembled WGS sequence"/>
</dbReference>
<dbReference type="Gene3D" id="3.55.40.20">
    <property type="entry name" value="Iron/manganese superoxide dismutase, C-terminal domain"/>
    <property type="match status" value="1"/>
</dbReference>
<dbReference type="InterPro" id="IPR036324">
    <property type="entry name" value="Mn/Fe_SOD_N_sf"/>
</dbReference>
<feature type="domain" description="Manganese/iron superoxide dismutase C-terminal" evidence="2">
    <location>
        <begin position="270"/>
        <end position="315"/>
    </location>
</feature>
<comment type="caution">
    <text evidence="3">The sequence shown here is derived from an EMBL/GenBank/DDBJ whole genome shotgun (WGS) entry which is preliminary data.</text>
</comment>
<name>A0A8H6B3E3_9HELO</name>
<dbReference type="GO" id="GO:0004784">
    <property type="term" value="F:superoxide dismutase activity"/>
    <property type="evidence" value="ECO:0007669"/>
    <property type="project" value="InterPro"/>
</dbReference>
<dbReference type="PANTHER" id="PTHR43595:SF2">
    <property type="entry name" value="SMALL RIBOSOMAL SUBUNIT PROTEIN MS42"/>
    <property type="match status" value="1"/>
</dbReference>
<dbReference type="EMBL" id="JABFCT010000002">
    <property type="protein sequence ID" value="KAF5878634.1"/>
    <property type="molecule type" value="Genomic_DNA"/>
</dbReference>
<accession>A0A8H6B3E3</accession>
<evidence type="ECO:0000256" key="1">
    <source>
        <dbReference type="ARBA" id="ARBA00037226"/>
    </source>
</evidence>
<dbReference type="OrthoDB" id="275227at2759"/>
<evidence type="ECO:0000313" key="3">
    <source>
        <dbReference type="EMBL" id="KAF5878634.1"/>
    </source>
</evidence>
<dbReference type="SUPFAM" id="SSF54719">
    <property type="entry name" value="Fe,Mn superoxide dismutase (SOD), C-terminal domain"/>
    <property type="match status" value="1"/>
</dbReference>
<evidence type="ECO:0000259" key="2">
    <source>
        <dbReference type="Pfam" id="PF02777"/>
    </source>
</evidence>
<evidence type="ECO:0000313" key="4">
    <source>
        <dbReference type="Proteomes" id="UP000531561"/>
    </source>
</evidence>
<dbReference type="InterPro" id="IPR036314">
    <property type="entry name" value="SOD_C_sf"/>
</dbReference>
<organism evidence="3 4">
    <name type="scientific">Botrytis fragariae</name>
    <dbReference type="NCBI Taxonomy" id="1964551"/>
    <lineage>
        <taxon>Eukaryota</taxon>
        <taxon>Fungi</taxon>
        <taxon>Dikarya</taxon>
        <taxon>Ascomycota</taxon>
        <taxon>Pezizomycotina</taxon>
        <taxon>Leotiomycetes</taxon>
        <taxon>Helotiales</taxon>
        <taxon>Sclerotiniaceae</taxon>
        <taxon>Botrytis</taxon>
    </lineage>
</organism>
<dbReference type="GO" id="GO:0005737">
    <property type="term" value="C:cytoplasm"/>
    <property type="evidence" value="ECO:0007669"/>
    <property type="project" value="TreeGrafter"/>
</dbReference>
<dbReference type="GO" id="GO:0046872">
    <property type="term" value="F:metal ion binding"/>
    <property type="evidence" value="ECO:0007669"/>
    <property type="project" value="InterPro"/>
</dbReference>
<dbReference type="PANTHER" id="PTHR43595">
    <property type="entry name" value="37S RIBOSOMAL PROTEIN S26, MITOCHONDRIAL"/>
    <property type="match status" value="1"/>
</dbReference>
<reference evidence="3 4" key="1">
    <citation type="journal article" date="2020" name="Phytopathology">
        <title>A high-quality genome resource of Botrytis fragariae, a new and rapidly spreading fungal pathogen causing strawberry gray mold in the U.S.A.</title>
        <authorList>
            <person name="Wu Y."/>
            <person name="Saski C.A."/>
            <person name="Schnabel G."/>
            <person name="Xiao S."/>
            <person name="Hu M."/>
        </authorList>
    </citation>
    <scope>NUCLEOTIDE SEQUENCE [LARGE SCALE GENOMIC DNA]</scope>
    <source>
        <strain evidence="3 4">BVB16</strain>
    </source>
</reference>
<dbReference type="InterPro" id="IPR019832">
    <property type="entry name" value="Mn/Fe_SOD_C"/>
</dbReference>
<comment type="function">
    <text evidence="1">Component of the mitochondrial ribosome (mitoribosome), a dedicated translation machinery responsible for the synthesis of mitochondrial genome-encoded proteins, including at least some of the essential transmembrane subunits of the mitochondrial respiratory chain. The mitoribosomes are attached to the mitochondrial inner membrane and translation products are cotranslationally integrated into the membrane.</text>
</comment>
<dbReference type="RefSeq" id="XP_037197578.1">
    <property type="nucleotide sequence ID" value="XM_037331245.1"/>
</dbReference>